<dbReference type="PANTHER" id="PTHR43046:SF16">
    <property type="entry name" value="ADP-RIBOSE PYROPHOSPHATASE YJHB-RELATED"/>
    <property type="match status" value="1"/>
</dbReference>
<dbReference type="InterPro" id="IPR015797">
    <property type="entry name" value="NUDIX_hydrolase-like_dom_sf"/>
</dbReference>
<evidence type="ECO:0000256" key="2">
    <source>
        <dbReference type="ARBA" id="ARBA00022801"/>
    </source>
</evidence>
<protein>
    <recommendedName>
        <fullName evidence="3">Nudix hydrolase domain-containing protein</fullName>
    </recommendedName>
</protein>
<evidence type="ECO:0000256" key="1">
    <source>
        <dbReference type="ARBA" id="ARBA00001946"/>
    </source>
</evidence>
<dbReference type="CDD" id="cd04683">
    <property type="entry name" value="NUDIX_Hydrolase"/>
    <property type="match status" value="1"/>
</dbReference>
<dbReference type="PROSITE" id="PS51462">
    <property type="entry name" value="NUDIX"/>
    <property type="match status" value="1"/>
</dbReference>
<dbReference type="SUPFAM" id="SSF55811">
    <property type="entry name" value="Nudix"/>
    <property type="match status" value="1"/>
</dbReference>
<dbReference type="InterPro" id="IPR000086">
    <property type="entry name" value="NUDIX_hydrolase_dom"/>
</dbReference>
<proteinExistence type="predicted"/>
<gene>
    <name evidence="4" type="ORF">ADK38_22705</name>
</gene>
<accession>A0ABR5J3I1</accession>
<evidence type="ECO:0000313" key="5">
    <source>
        <dbReference type="Proteomes" id="UP000037020"/>
    </source>
</evidence>
<keyword evidence="5" id="KW-1185">Reference proteome</keyword>
<comment type="caution">
    <text evidence="4">The sequence shown here is derived from an EMBL/GenBank/DDBJ whole genome shotgun (WGS) entry which is preliminary data.</text>
</comment>
<dbReference type="Gene3D" id="3.90.79.10">
    <property type="entry name" value="Nucleoside Triphosphate Pyrophosphohydrolase"/>
    <property type="match status" value="1"/>
</dbReference>
<feature type="domain" description="Nudix hydrolase" evidence="3">
    <location>
        <begin position="1"/>
        <end position="128"/>
    </location>
</feature>
<dbReference type="PANTHER" id="PTHR43046">
    <property type="entry name" value="GDP-MANNOSE MANNOSYL HYDROLASE"/>
    <property type="match status" value="1"/>
</dbReference>
<comment type="cofactor">
    <cofactor evidence="1">
        <name>Mg(2+)</name>
        <dbReference type="ChEBI" id="CHEBI:18420"/>
    </cofactor>
</comment>
<dbReference type="PROSITE" id="PS00893">
    <property type="entry name" value="NUDIX_BOX"/>
    <property type="match status" value="1"/>
</dbReference>
<dbReference type="Proteomes" id="UP000037020">
    <property type="component" value="Unassembled WGS sequence"/>
</dbReference>
<reference evidence="4 5" key="1">
    <citation type="submission" date="2015-07" db="EMBL/GenBank/DDBJ databases">
        <authorList>
            <person name="Ju K.-S."/>
            <person name="Doroghazi J.R."/>
            <person name="Metcalf W.W."/>
        </authorList>
    </citation>
    <scope>NUCLEOTIDE SEQUENCE [LARGE SCALE GENOMIC DNA]</scope>
    <source>
        <strain evidence="4 5">NRRL B-3589</strain>
    </source>
</reference>
<sequence>MIAAVWILLLRGGDVLLSRRRGTGYRDGWLSLVGGHLEDDESVRGGAVREAREEVGVVVPPEAVDVVSVVHRRADGSRVDFFTACRNWAGTPVNAEPAKCSELLWSPVRALPADVVPYVRTAVANYRAGVWFESLDWPEPQPPPPGG</sequence>
<evidence type="ECO:0000259" key="3">
    <source>
        <dbReference type="PROSITE" id="PS51462"/>
    </source>
</evidence>
<dbReference type="Pfam" id="PF00293">
    <property type="entry name" value="NUDIX"/>
    <property type="match status" value="1"/>
</dbReference>
<evidence type="ECO:0000313" key="4">
    <source>
        <dbReference type="EMBL" id="KOG87922.1"/>
    </source>
</evidence>
<name>A0ABR5J3I1_9ACTN</name>
<keyword evidence="2" id="KW-0378">Hydrolase</keyword>
<dbReference type="EMBL" id="LGUT01001961">
    <property type="protein sequence ID" value="KOG87922.1"/>
    <property type="molecule type" value="Genomic_DNA"/>
</dbReference>
<dbReference type="InterPro" id="IPR020084">
    <property type="entry name" value="NUDIX_hydrolase_CS"/>
</dbReference>
<dbReference type="RefSeq" id="WP_030877562.1">
    <property type="nucleotide sequence ID" value="NZ_JBIRHZ010000008.1"/>
</dbReference>
<organism evidence="4 5">
    <name type="scientific">Streptomyces varsoviensis</name>
    <dbReference type="NCBI Taxonomy" id="67373"/>
    <lineage>
        <taxon>Bacteria</taxon>
        <taxon>Bacillati</taxon>
        <taxon>Actinomycetota</taxon>
        <taxon>Actinomycetes</taxon>
        <taxon>Kitasatosporales</taxon>
        <taxon>Streptomycetaceae</taxon>
        <taxon>Streptomyces</taxon>
    </lineage>
</organism>